<feature type="binding site" evidence="12">
    <location>
        <position position="334"/>
    </location>
    <ligand>
        <name>Zn(2+)</name>
        <dbReference type="ChEBI" id="CHEBI:29105"/>
    </ligand>
</feature>
<dbReference type="InterPro" id="IPR036874">
    <property type="entry name" value="Carbonic_anhydrase_sf"/>
</dbReference>
<dbReference type="InterPro" id="IPR015892">
    <property type="entry name" value="Carbonic_anhydrase_CS"/>
</dbReference>
<name>A0A8J7GJ73_9ACTN</name>
<keyword evidence="9 15" id="KW-0456">Lyase</keyword>
<keyword evidence="4 13" id="KW-0812">Transmembrane</keyword>
<feature type="binding site" evidence="12">
    <location>
        <position position="336"/>
    </location>
    <ligand>
        <name>Zn(2+)</name>
        <dbReference type="ChEBI" id="CHEBI:29105"/>
    </ligand>
</feature>
<dbReference type="Pfam" id="PF00484">
    <property type="entry name" value="Pro_CA"/>
    <property type="match status" value="1"/>
</dbReference>
<dbReference type="Pfam" id="PF00916">
    <property type="entry name" value="Sulfate_transp"/>
    <property type="match status" value="1"/>
</dbReference>
<dbReference type="GO" id="GO:0004089">
    <property type="term" value="F:carbonate dehydratase activity"/>
    <property type="evidence" value="ECO:0007669"/>
    <property type="project" value="UniProtKB-EC"/>
</dbReference>
<evidence type="ECO:0000259" key="14">
    <source>
        <dbReference type="Pfam" id="PF00916"/>
    </source>
</evidence>
<dbReference type="GO" id="GO:0015976">
    <property type="term" value="P:carbon utilization"/>
    <property type="evidence" value="ECO:0007669"/>
    <property type="project" value="InterPro"/>
</dbReference>
<evidence type="ECO:0000256" key="11">
    <source>
        <dbReference type="ARBA" id="ARBA00048348"/>
    </source>
</evidence>
<feature type="binding site" evidence="12">
    <location>
        <position position="392"/>
    </location>
    <ligand>
        <name>Zn(2+)</name>
        <dbReference type="ChEBI" id="CHEBI:29105"/>
    </ligand>
</feature>
<dbReference type="Gene3D" id="3.40.1050.10">
    <property type="entry name" value="Carbonic anhydrase"/>
    <property type="match status" value="1"/>
</dbReference>
<comment type="function">
    <text evidence="10">Catalyzes the reversible hydration of carbon dioxide to form bicarbonate.</text>
</comment>
<dbReference type="SMART" id="SM00947">
    <property type="entry name" value="Pro_CA"/>
    <property type="match status" value="1"/>
</dbReference>
<sequence>MDTRSVITRLELPLAVVILAAGLSAQHGWAIAGAAVVLAAGVRLAVGATRLGNRALALSPAVVHGTLTGAAATVILDQLHSLLGLPTVIQLWPTPHVGFRHTLVVGAVAVLAGLFGGLRGLRLIDVAHLRSLWRHHEIVTYLATAAGVVVGGLVTGVALGLLSAVCVAVYRLTHCTVLVEPCPDTGWRVTVRGTLVFLGVGRLLRELRNVPPGAAVTLELHVDLLDHAAFEALRRWRTEHEAGGGRVAVEEVHDSWYQRAGARHPRLRKTLPTGSGRLFAPWGAWQQCAPSAVGARDPIAAGVREFERRGAALVRPYLEDLAGVQRPGQFFITCADSRLVPNVITASGPGDLFCVRNVGNLVPRNGFDPSIGAAVEFAVGLLGVSTIVVCGHSDCGAMKATLSGKRIEGQLGSWLRHVEPSVRLFRETRAWPESASTKGHEWLGRMNVIQQLTHLRTYPAVAEAVAAGRLRLLGLYFDIGAARVWRVDPDTGELVDLERHVRAA</sequence>
<evidence type="ECO:0000256" key="2">
    <source>
        <dbReference type="ARBA" id="ARBA00006217"/>
    </source>
</evidence>
<gene>
    <name evidence="15" type="ORF">IW245_004714</name>
</gene>
<dbReference type="PROSITE" id="PS00705">
    <property type="entry name" value="PROK_CO2_ANHYDRASE_2"/>
    <property type="match status" value="1"/>
</dbReference>
<dbReference type="GO" id="GO:0008270">
    <property type="term" value="F:zinc ion binding"/>
    <property type="evidence" value="ECO:0007669"/>
    <property type="project" value="InterPro"/>
</dbReference>
<evidence type="ECO:0000256" key="1">
    <source>
        <dbReference type="ARBA" id="ARBA00004141"/>
    </source>
</evidence>
<dbReference type="PANTHER" id="PTHR11002:SF76">
    <property type="entry name" value="CARBONIC ANHYDRASE"/>
    <property type="match status" value="1"/>
</dbReference>
<evidence type="ECO:0000256" key="8">
    <source>
        <dbReference type="ARBA" id="ARBA00023136"/>
    </source>
</evidence>
<feature type="transmembrane region" description="Helical" evidence="13">
    <location>
        <begin position="99"/>
        <end position="118"/>
    </location>
</feature>
<evidence type="ECO:0000256" key="6">
    <source>
        <dbReference type="ARBA" id="ARBA00022833"/>
    </source>
</evidence>
<evidence type="ECO:0000256" key="10">
    <source>
        <dbReference type="ARBA" id="ARBA00024993"/>
    </source>
</evidence>
<evidence type="ECO:0000256" key="7">
    <source>
        <dbReference type="ARBA" id="ARBA00022989"/>
    </source>
</evidence>
<dbReference type="SUPFAM" id="SSF53056">
    <property type="entry name" value="beta-carbonic anhydrase, cab"/>
    <property type="match status" value="1"/>
</dbReference>
<dbReference type="GO" id="GO:0016020">
    <property type="term" value="C:membrane"/>
    <property type="evidence" value="ECO:0007669"/>
    <property type="project" value="UniProtKB-SubCell"/>
</dbReference>
<feature type="domain" description="SLC26A/SulP transporter" evidence="14">
    <location>
        <begin position="24"/>
        <end position="104"/>
    </location>
</feature>
<reference evidence="15" key="1">
    <citation type="submission" date="2020-11" db="EMBL/GenBank/DDBJ databases">
        <title>Sequencing the genomes of 1000 actinobacteria strains.</title>
        <authorList>
            <person name="Klenk H.-P."/>
        </authorList>
    </citation>
    <scope>NUCLEOTIDE SEQUENCE</scope>
    <source>
        <strain evidence="15">DSM 45356</strain>
    </source>
</reference>
<protein>
    <recommendedName>
        <fullName evidence="3">carbonic anhydrase</fullName>
        <ecNumber evidence="3">4.2.1.1</ecNumber>
    </recommendedName>
</protein>
<dbReference type="RefSeq" id="WP_197005268.1">
    <property type="nucleotide sequence ID" value="NZ_BONS01000025.1"/>
</dbReference>
<dbReference type="AlphaFoldDB" id="A0A8J7GJ73"/>
<evidence type="ECO:0000256" key="4">
    <source>
        <dbReference type="ARBA" id="ARBA00022692"/>
    </source>
</evidence>
<dbReference type="PANTHER" id="PTHR11002">
    <property type="entry name" value="CARBONIC ANHYDRASE"/>
    <property type="match status" value="1"/>
</dbReference>
<evidence type="ECO:0000256" key="3">
    <source>
        <dbReference type="ARBA" id="ARBA00012925"/>
    </source>
</evidence>
<evidence type="ECO:0000256" key="12">
    <source>
        <dbReference type="PIRSR" id="PIRSR601765-1"/>
    </source>
</evidence>
<dbReference type="InterPro" id="IPR011547">
    <property type="entry name" value="SLC26A/SulP_dom"/>
</dbReference>
<comment type="similarity">
    <text evidence="2">Belongs to the beta-class carbonic anhydrase family.</text>
</comment>
<comment type="catalytic activity">
    <reaction evidence="11">
        <text>hydrogencarbonate + H(+) = CO2 + H2O</text>
        <dbReference type="Rhea" id="RHEA:10748"/>
        <dbReference type="ChEBI" id="CHEBI:15377"/>
        <dbReference type="ChEBI" id="CHEBI:15378"/>
        <dbReference type="ChEBI" id="CHEBI:16526"/>
        <dbReference type="ChEBI" id="CHEBI:17544"/>
        <dbReference type="EC" id="4.2.1.1"/>
    </reaction>
</comment>
<keyword evidence="5 12" id="KW-0479">Metal-binding</keyword>
<proteinExistence type="inferred from homology"/>
<keyword evidence="16" id="KW-1185">Reference proteome</keyword>
<accession>A0A8J7GJ73</accession>
<feature type="transmembrane region" description="Helical" evidence="13">
    <location>
        <begin position="139"/>
        <end position="172"/>
    </location>
</feature>
<feature type="transmembrane region" description="Helical" evidence="13">
    <location>
        <begin position="12"/>
        <end position="45"/>
    </location>
</feature>
<comment type="subcellular location">
    <subcellularLocation>
        <location evidence="1">Membrane</location>
        <topology evidence="1">Multi-pass membrane protein</topology>
    </subcellularLocation>
</comment>
<keyword evidence="6 12" id="KW-0862">Zinc</keyword>
<keyword evidence="7 13" id="KW-1133">Transmembrane helix</keyword>
<evidence type="ECO:0000256" key="5">
    <source>
        <dbReference type="ARBA" id="ARBA00022723"/>
    </source>
</evidence>
<comment type="caution">
    <text evidence="15">The sequence shown here is derived from an EMBL/GenBank/DDBJ whole genome shotgun (WGS) entry which is preliminary data.</text>
</comment>
<evidence type="ECO:0000256" key="13">
    <source>
        <dbReference type="SAM" id="Phobius"/>
    </source>
</evidence>
<evidence type="ECO:0000256" key="9">
    <source>
        <dbReference type="ARBA" id="ARBA00023239"/>
    </source>
</evidence>
<dbReference type="InterPro" id="IPR001765">
    <property type="entry name" value="Carbonic_anhydrase"/>
</dbReference>
<dbReference type="PROSITE" id="PS00704">
    <property type="entry name" value="PROK_CO2_ANHYDRASE_1"/>
    <property type="match status" value="1"/>
</dbReference>
<dbReference type="EMBL" id="JADOUF010000001">
    <property type="protein sequence ID" value="MBG6138520.1"/>
    <property type="molecule type" value="Genomic_DNA"/>
</dbReference>
<keyword evidence="8 13" id="KW-0472">Membrane</keyword>
<evidence type="ECO:0000313" key="15">
    <source>
        <dbReference type="EMBL" id="MBG6138520.1"/>
    </source>
</evidence>
<dbReference type="EC" id="4.2.1.1" evidence="3"/>
<feature type="transmembrane region" description="Helical" evidence="13">
    <location>
        <begin position="57"/>
        <end position="79"/>
    </location>
</feature>
<dbReference type="Proteomes" id="UP000622552">
    <property type="component" value="Unassembled WGS sequence"/>
</dbReference>
<feature type="binding site" evidence="12">
    <location>
        <position position="395"/>
    </location>
    <ligand>
        <name>Zn(2+)</name>
        <dbReference type="ChEBI" id="CHEBI:29105"/>
    </ligand>
</feature>
<evidence type="ECO:0000313" key="16">
    <source>
        <dbReference type="Proteomes" id="UP000622552"/>
    </source>
</evidence>
<comment type="cofactor">
    <cofactor evidence="12">
        <name>Zn(2+)</name>
        <dbReference type="ChEBI" id="CHEBI:29105"/>
    </cofactor>
    <text evidence="12">Binds 1 zinc ion per subunit.</text>
</comment>
<organism evidence="15 16">
    <name type="scientific">Longispora fulva</name>
    <dbReference type="NCBI Taxonomy" id="619741"/>
    <lineage>
        <taxon>Bacteria</taxon>
        <taxon>Bacillati</taxon>
        <taxon>Actinomycetota</taxon>
        <taxon>Actinomycetes</taxon>
        <taxon>Micromonosporales</taxon>
        <taxon>Micromonosporaceae</taxon>
        <taxon>Longispora</taxon>
    </lineage>
</organism>